<dbReference type="InterPro" id="IPR032716">
    <property type="entry name" value="ACC_epsilon"/>
</dbReference>
<keyword evidence="3" id="KW-1185">Reference proteome</keyword>
<evidence type="ECO:0000256" key="1">
    <source>
        <dbReference type="SAM" id="MobiDB-lite"/>
    </source>
</evidence>
<sequence length="91" mass="9417">MSPDASTQSASTQDAGTQDTAAAAQPAAPFLSVVKGEPTPEELAALAAVVASLSTPASEAPRQPSTRHWVRRQQLRLSPTPGPGAWKRSRG</sequence>
<protein>
    <submittedName>
        <fullName evidence="2">Acyl-CoA carboxylase subunit epsilon</fullName>
    </submittedName>
</protein>
<evidence type="ECO:0000313" key="3">
    <source>
        <dbReference type="Proteomes" id="UP000664164"/>
    </source>
</evidence>
<dbReference type="Proteomes" id="UP000664164">
    <property type="component" value="Unassembled WGS sequence"/>
</dbReference>
<proteinExistence type="predicted"/>
<evidence type="ECO:0000313" key="2">
    <source>
        <dbReference type="EMBL" id="MBO1266441.1"/>
    </source>
</evidence>
<dbReference type="RefSeq" id="WP_207614203.1">
    <property type="nucleotide sequence ID" value="NZ_JAFNLL010000002.1"/>
</dbReference>
<accession>A0A939HEH8</accession>
<dbReference type="GO" id="GO:0004658">
    <property type="term" value="F:propionyl-CoA carboxylase activity"/>
    <property type="evidence" value="ECO:0007669"/>
    <property type="project" value="InterPro"/>
</dbReference>
<dbReference type="GO" id="GO:0003989">
    <property type="term" value="F:acetyl-CoA carboxylase activity"/>
    <property type="evidence" value="ECO:0007669"/>
    <property type="project" value="InterPro"/>
</dbReference>
<dbReference type="AlphaFoldDB" id="A0A939HEH8"/>
<gene>
    <name evidence="2" type="ORF">J1902_00330</name>
</gene>
<comment type="caution">
    <text evidence="2">The sequence shown here is derived from an EMBL/GenBank/DDBJ whole genome shotgun (WGS) entry which is preliminary data.</text>
</comment>
<feature type="region of interest" description="Disordered" evidence="1">
    <location>
        <begin position="1"/>
        <end position="24"/>
    </location>
</feature>
<dbReference type="Pfam" id="PF13822">
    <property type="entry name" value="ACC_epsilon"/>
    <property type="match status" value="1"/>
</dbReference>
<feature type="compositionally biased region" description="Low complexity" evidence="1">
    <location>
        <begin position="10"/>
        <end position="24"/>
    </location>
</feature>
<organism evidence="2 3">
    <name type="scientific">Arthrobacter cavernae</name>
    <dbReference type="NCBI Taxonomy" id="2817681"/>
    <lineage>
        <taxon>Bacteria</taxon>
        <taxon>Bacillati</taxon>
        <taxon>Actinomycetota</taxon>
        <taxon>Actinomycetes</taxon>
        <taxon>Micrococcales</taxon>
        <taxon>Micrococcaceae</taxon>
        <taxon>Arthrobacter</taxon>
    </lineage>
</organism>
<reference evidence="2" key="1">
    <citation type="submission" date="2021-03" db="EMBL/GenBank/DDBJ databases">
        <title>A new species, PO-11, isolated from a karst cave deposit.</title>
        <authorList>
            <person name="Zhaoxiaoyong W."/>
        </authorList>
    </citation>
    <scope>NUCLEOTIDE SEQUENCE</scope>
    <source>
        <strain evidence="2">PO-11</strain>
    </source>
</reference>
<name>A0A939HEH8_9MICC</name>
<dbReference type="EMBL" id="JAFNLL010000002">
    <property type="protein sequence ID" value="MBO1266441.1"/>
    <property type="molecule type" value="Genomic_DNA"/>
</dbReference>
<feature type="region of interest" description="Disordered" evidence="1">
    <location>
        <begin position="53"/>
        <end position="91"/>
    </location>
</feature>